<dbReference type="Proteomes" id="UP000762676">
    <property type="component" value="Unassembled WGS sequence"/>
</dbReference>
<feature type="region of interest" description="Disordered" evidence="1">
    <location>
        <begin position="131"/>
        <end position="166"/>
    </location>
</feature>
<dbReference type="Pfam" id="PF00605">
    <property type="entry name" value="IRF"/>
    <property type="match status" value="1"/>
</dbReference>
<feature type="compositionally biased region" description="Polar residues" evidence="1">
    <location>
        <begin position="146"/>
        <end position="166"/>
    </location>
</feature>
<dbReference type="PANTHER" id="PTHR11949">
    <property type="entry name" value="INTERFERON REGULATORY FACTOR"/>
    <property type="match status" value="1"/>
</dbReference>
<dbReference type="SMART" id="SM00348">
    <property type="entry name" value="IRF"/>
    <property type="match status" value="1"/>
</dbReference>
<dbReference type="GO" id="GO:0000978">
    <property type="term" value="F:RNA polymerase II cis-regulatory region sequence-specific DNA binding"/>
    <property type="evidence" value="ECO:0007669"/>
    <property type="project" value="TreeGrafter"/>
</dbReference>
<dbReference type="InterPro" id="IPR001346">
    <property type="entry name" value="Interferon_reg_fact_DNA-bd_dom"/>
</dbReference>
<dbReference type="InterPro" id="IPR017855">
    <property type="entry name" value="SMAD-like_dom_sf"/>
</dbReference>
<dbReference type="InterPro" id="IPR008984">
    <property type="entry name" value="SMAD_FHA_dom_sf"/>
</dbReference>
<dbReference type="Pfam" id="PF10401">
    <property type="entry name" value="IRF-3"/>
    <property type="match status" value="1"/>
</dbReference>
<dbReference type="GO" id="GO:0000981">
    <property type="term" value="F:DNA-binding transcription factor activity, RNA polymerase II-specific"/>
    <property type="evidence" value="ECO:0007669"/>
    <property type="project" value="TreeGrafter"/>
</dbReference>
<dbReference type="SUPFAM" id="SSF46785">
    <property type="entry name" value="Winged helix' DNA-binding domain"/>
    <property type="match status" value="1"/>
</dbReference>
<dbReference type="EMBL" id="BMAT01009542">
    <property type="protein sequence ID" value="GFS08356.1"/>
    <property type="molecule type" value="Genomic_DNA"/>
</dbReference>
<dbReference type="Gene3D" id="1.10.10.10">
    <property type="entry name" value="Winged helix-like DNA-binding domain superfamily/Winged helix DNA-binding domain"/>
    <property type="match status" value="1"/>
</dbReference>
<proteinExistence type="predicted"/>
<evidence type="ECO:0000313" key="3">
    <source>
        <dbReference type="EMBL" id="GFS08356.1"/>
    </source>
</evidence>
<comment type="caution">
    <text evidence="3">The sequence shown here is derived from an EMBL/GenBank/DDBJ whole genome shotgun (WGS) entry which is preliminary data.</text>
</comment>
<dbReference type="GO" id="GO:0045893">
    <property type="term" value="P:positive regulation of DNA-templated transcription"/>
    <property type="evidence" value="ECO:0007669"/>
    <property type="project" value="UniProtKB-ARBA"/>
</dbReference>
<evidence type="ECO:0000313" key="4">
    <source>
        <dbReference type="Proteomes" id="UP000762676"/>
    </source>
</evidence>
<keyword evidence="4" id="KW-1185">Reference proteome</keyword>
<sequence length="540" mass="62338">MSKVGKGLHLHQQKRKKTLVLFFKHHLEAETISGLSWLDKDKQIWQLPWKIHRPTIWGEPDALVLHSWAVYKYNYKEEEPSTKELRKWKENLRNSILTCPLIKEIEHCHEQKVLQPFKVYQFIEQKSRKTEANKTQNCRNDFESNRPYQNEDSSGTENSNLPNFNVLTPALDLPQNSYAMKSTSPPTSPLQEDLSALNPNFYLDYIQLEDCLRENSKENTFLPNQGEVCCPQVNDVQIQHKPQVACSLIQICNRQPGGKEISPNTFRSRSPVERWEDNFFHIPSELCDKNGVQRCSRAFADMNLDLSKDVLSEGIGNTDVQNMSDIPDALPLLISVSYASNQVMHRLMHEKFKLCYVESDEMRDSILQCPTPAQFGPSDAFLVELPHSNSIKYLNSKHAEGVSSVLKHMKRGITLSYTQGDIFATRYCKAVAYYYRTKGGEQVKLERDKTVKIFDFQKEFKTQFKEALWSHLTSDVKINFGVKSSPVEVVTLTITHREAKRMLQQRKNDELQICTEADCSLSNEFDTRLSIEQKLMGAQF</sequence>
<dbReference type="PROSITE" id="PS51507">
    <property type="entry name" value="IRF_2"/>
    <property type="match status" value="1"/>
</dbReference>
<dbReference type="Gene3D" id="2.60.200.10">
    <property type="match status" value="1"/>
</dbReference>
<dbReference type="GO" id="GO:0002376">
    <property type="term" value="P:immune system process"/>
    <property type="evidence" value="ECO:0007669"/>
    <property type="project" value="TreeGrafter"/>
</dbReference>
<dbReference type="GO" id="GO:0005634">
    <property type="term" value="C:nucleus"/>
    <property type="evidence" value="ECO:0007669"/>
    <property type="project" value="TreeGrafter"/>
</dbReference>
<dbReference type="PANTHER" id="PTHR11949:SF53">
    <property type="entry name" value="IRF TRYPTOPHAN PENTAD REPEAT DOMAIN-CONTAINING PROTEIN"/>
    <property type="match status" value="1"/>
</dbReference>
<evidence type="ECO:0000256" key="1">
    <source>
        <dbReference type="SAM" id="MobiDB-lite"/>
    </source>
</evidence>
<reference evidence="3 4" key="1">
    <citation type="journal article" date="2021" name="Elife">
        <title>Chloroplast acquisition without the gene transfer in kleptoplastic sea slugs, Plakobranchus ocellatus.</title>
        <authorList>
            <person name="Maeda T."/>
            <person name="Takahashi S."/>
            <person name="Yoshida T."/>
            <person name="Shimamura S."/>
            <person name="Takaki Y."/>
            <person name="Nagai Y."/>
            <person name="Toyoda A."/>
            <person name="Suzuki Y."/>
            <person name="Arimoto A."/>
            <person name="Ishii H."/>
            <person name="Satoh N."/>
            <person name="Nishiyama T."/>
            <person name="Hasebe M."/>
            <person name="Maruyama T."/>
            <person name="Minagawa J."/>
            <person name="Obokata J."/>
            <person name="Shigenobu S."/>
        </authorList>
    </citation>
    <scope>NUCLEOTIDE SEQUENCE [LARGE SCALE GENOMIC DNA]</scope>
</reference>
<dbReference type="InterPro" id="IPR036388">
    <property type="entry name" value="WH-like_DNA-bd_sf"/>
</dbReference>
<feature type="domain" description="IRF tryptophan pentad repeat" evidence="2">
    <location>
        <begin position="16"/>
        <end position="124"/>
    </location>
</feature>
<dbReference type="SUPFAM" id="SSF49879">
    <property type="entry name" value="SMAD/FHA domain"/>
    <property type="match status" value="1"/>
</dbReference>
<accession>A0AAV4IDS5</accession>
<organism evidence="3 4">
    <name type="scientific">Elysia marginata</name>
    <dbReference type="NCBI Taxonomy" id="1093978"/>
    <lineage>
        <taxon>Eukaryota</taxon>
        <taxon>Metazoa</taxon>
        <taxon>Spiralia</taxon>
        <taxon>Lophotrochozoa</taxon>
        <taxon>Mollusca</taxon>
        <taxon>Gastropoda</taxon>
        <taxon>Heterobranchia</taxon>
        <taxon>Euthyneura</taxon>
        <taxon>Panpulmonata</taxon>
        <taxon>Sacoglossa</taxon>
        <taxon>Placobranchoidea</taxon>
        <taxon>Plakobranchidae</taxon>
        <taxon>Elysia</taxon>
    </lineage>
</organism>
<dbReference type="AlphaFoldDB" id="A0AAV4IDS5"/>
<dbReference type="InterPro" id="IPR036390">
    <property type="entry name" value="WH_DNA-bd_sf"/>
</dbReference>
<dbReference type="InterPro" id="IPR019471">
    <property type="entry name" value="Interferon_reg_factor-3"/>
</dbReference>
<evidence type="ECO:0000259" key="2">
    <source>
        <dbReference type="PROSITE" id="PS51507"/>
    </source>
</evidence>
<gene>
    <name evidence="3" type="ORF">ElyMa_004754800</name>
</gene>
<protein>
    <submittedName>
        <fullName evidence="3">Interferon Regulatory Factor</fullName>
    </submittedName>
</protein>
<dbReference type="SMART" id="SM01243">
    <property type="entry name" value="IRF-3"/>
    <property type="match status" value="1"/>
</dbReference>
<name>A0AAV4IDS5_9GAST</name>